<dbReference type="GO" id="GO:0006032">
    <property type="term" value="P:chitin catabolic process"/>
    <property type="evidence" value="ECO:0007669"/>
    <property type="project" value="UniProtKB-KW"/>
</dbReference>
<dbReference type="InterPro" id="IPR029070">
    <property type="entry name" value="Chitinase_insertion_sf"/>
</dbReference>
<feature type="domain" description="GH18" evidence="11">
    <location>
        <begin position="75"/>
        <end position="419"/>
    </location>
</feature>
<evidence type="ECO:0000256" key="1">
    <source>
        <dbReference type="ARBA" id="ARBA00000822"/>
    </source>
</evidence>
<comment type="caution">
    <text evidence="12">The sequence shown here is derived from an EMBL/GenBank/DDBJ whole genome shotgun (WGS) entry which is preliminary data.</text>
</comment>
<keyword evidence="13" id="KW-1185">Reference proteome</keyword>
<name>A0A328P774_9GAMM</name>
<dbReference type="InterPro" id="IPR017853">
    <property type="entry name" value="GH"/>
</dbReference>
<evidence type="ECO:0000259" key="11">
    <source>
        <dbReference type="PROSITE" id="PS51910"/>
    </source>
</evidence>
<evidence type="ECO:0000256" key="10">
    <source>
        <dbReference type="SAM" id="Phobius"/>
    </source>
</evidence>
<dbReference type="SMART" id="SM00636">
    <property type="entry name" value="Glyco_18"/>
    <property type="match status" value="1"/>
</dbReference>
<dbReference type="Pfam" id="PF00704">
    <property type="entry name" value="Glyco_hydro_18"/>
    <property type="match status" value="1"/>
</dbReference>
<evidence type="ECO:0000256" key="8">
    <source>
        <dbReference type="RuleBase" id="RU004453"/>
    </source>
</evidence>
<dbReference type="PROSITE" id="PS51910">
    <property type="entry name" value="GH18_2"/>
    <property type="match status" value="1"/>
</dbReference>
<dbReference type="EMBL" id="NFZS01000003">
    <property type="protein sequence ID" value="RAO76134.1"/>
    <property type="molecule type" value="Genomic_DNA"/>
</dbReference>
<dbReference type="Gene3D" id="3.20.20.80">
    <property type="entry name" value="Glycosidases"/>
    <property type="match status" value="1"/>
</dbReference>
<dbReference type="GO" id="GO:0008843">
    <property type="term" value="F:endochitinase activity"/>
    <property type="evidence" value="ECO:0007669"/>
    <property type="project" value="UniProtKB-EC"/>
</dbReference>
<protein>
    <recommendedName>
        <fullName evidence="2">chitinase</fullName>
        <ecNumber evidence="2">3.2.1.14</ecNumber>
    </recommendedName>
</protein>
<evidence type="ECO:0000313" key="12">
    <source>
        <dbReference type="EMBL" id="RAO76134.1"/>
    </source>
</evidence>
<dbReference type="InterPro" id="IPR011583">
    <property type="entry name" value="Chitinase_II/V-like_cat"/>
</dbReference>
<keyword evidence="3 7" id="KW-0378">Hydrolase</keyword>
<dbReference type="PROSITE" id="PS01095">
    <property type="entry name" value="GH18_1"/>
    <property type="match status" value="1"/>
</dbReference>
<reference evidence="12 13" key="1">
    <citation type="journal article" date="2018" name="Genet. Mol. Biol.">
        <title>The genome sequence of Dyella jiangningensis FCAV SCS01 from a lignocellulose-decomposing microbial consortium metagenome reveals potential for biotechnological applications.</title>
        <authorList>
            <person name="Desiderato J.G."/>
            <person name="Alvarenga D.O."/>
            <person name="Constancio M.T.L."/>
            <person name="Alves L.M.C."/>
            <person name="Varani A.M."/>
        </authorList>
    </citation>
    <scope>NUCLEOTIDE SEQUENCE [LARGE SCALE GENOMIC DNA]</scope>
    <source>
        <strain evidence="12 13">FCAV SCS01</strain>
    </source>
</reference>
<keyword evidence="10" id="KW-0472">Membrane</keyword>
<dbReference type="GO" id="GO:0008061">
    <property type="term" value="F:chitin binding"/>
    <property type="evidence" value="ECO:0007669"/>
    <property type="project" value="InterPro"/>
</dbReference>
<evidence type="ECO:0000256" key="5">
    <source>
        <dbReference type="ARBA" id="ARBA00023295"/>
    </source>
</evidence>
<evidence type="ECO:0000256" key="9">
    <source>
        <dbReference type="SAM" id="MobiDB-lite"/>
    </source>
</evidence>
<evidence type="ECO:0000256" key="4">
    <source>
        <dbReference type="ARBA" id="ARBA00023024"/>
    </source>
</evidence>
<dbReference type="InterPro" id="IPR001579">
    <property type="entry name" value="Glyco_hydro_18_chit_AS"/>
</dbReference>
<dbReference type="SUPFAM" id="SSF51445">
    <property type="entry name" value="(Trans)glycosidases"/>
    <property type="match status" value="1"/>
</dbReference>
<keyword evidence="10" id="KW-1133">Transmembrane helix</keyword>
<dbReference type="SUPFAM" id="SSF54556">
    <property type="entry name" value="Chitinase insertion domain"/>
    <property type="match status" value="1"/>
</dbReference>
<dbReference type="Gene3D" id="3.10.50.10">
    <property type="match status" value="1"/>
</dbReference>
<dbReference type="InterPro" id="IPR050314">
    <property type="entry name" value="Glycosyl_Hydrlase_18"/>
</dbReference>
<dbReference type="InterPro" id="IPR001223">
    <property type="entry name" value="Glyco_hydro18_cat"/>
</dbReference>
<proteinExistence type="inferred from homology"/>
<evidence type="ECO:0000256" key="6">
    <source>
        <dbReference type="ARBA" id="ARBA00023326"/>
    </source>
</evidence>
<keyword evidence="5 7" id="KW-0326">Glycosidase</keyword>
<keyword evidence="6" id="KW-0624">Polysaccharide degradation</keyword>
<evidence type="ECO:0000313" key="13">
    <source>
        <dbReference type="Proteomes" id="UP000248926"/>
    </source>
</evidence>
<accession>A0A328P774</accession>
<feature type="transmembrane region" description="Helical" evidence="10">
    <location>
        <begin position="50"/>
        <end position="69"/>
    </location>
</feature>
<dbReference type="GO" id="GO:0000272">
    <property type="term" value="P:polysaccharide catabolic process"/>
    <property type="evidence" value="ECO:0007669"/>
    <property type="project" value="UniProtKB-KW"/>
</dbReference>
<feature type="region of interest" description="Disordered" evidence="9">
    <location>
        <begin position="19"/>
        <end position="38"/>
    </location>
</feature>
<dbReference type="PANTHER" id="PTHR11177">
    <property type="entry name" value="CHITINASE"/>
    <property type="match status" value="1"/>
</dbReference>
<keyword evidence="6" id="KW-0119">Carbohydrate metabolism</keyword>
<keyword evidence="10" id="KW-0812">Transmembrane</keyword>
<evidence type="ECO:0000256" key="3">
    <source>
        <dbReference type="ARBA" id="ARBA00022801"/>
    </source>
</evidence>
<dbReference type="EC" id="3.2.1.14" evidence="2"/>
<gene>
    <name evidence="12" type="ORF">CA260_12500</name>
</gene>
<evidence type="ECO:0000256" key="7">
    <source>
        <dbReference type="RuleBase" id="RU000489"/>
    </source>
</evidence>
<evidence type="ECO:0000256" key="2">
    <source>
        <dbReference type="ARBA" id="ARBA00012729"/>
    </source>
</evidence>
<keyword evidence="4" id="KW-0146">Chitin degradation</keyword>
<dbReference type="CDD" id="cd06548">
    <property type="entry name" value="GH18_chitinase"/>
    <property type="match status" value="1"/>
</dbReference>
<sequence length="419" mass="45897">MSQATDSYQCAAARYEDEGFDPPFDANQPGNSSMTNRPAVRAGRRGWKIVVMRCLAMALAWSAMSAMAATPAAGYRIVGYVVDASPLPPVNAQKLDVINYAFAKLDPESNVVFPSPVADKTLAAFVALRKVNPNLKVIVSIGGWGADYFSEAALTDASRQHMADSVVALVERHDVDGVDLDWEYPTLPGPGISHRPEDRRHFSLLLETLRARLDQFGAKHGGRHYLLTIAAADSEFVAGIELERASRSLDWFNLMTYDFHQSLTPTTGHHAGLHLSALAPADDRAGDKAVAQFLAAGVPAKKLNLGVAFYGRAFTGVDPAHDGLQQKYAKYVGAPSWRELVASYIDKNGYVRHWDAQAQAPYLWNAATRTFVSYEDPESLRAKAAFVKAKGLGGVMYWEQSLDRNEALLDVLDQSLRMH</sequence>
<dbReference type="OrthoDB" id="9775889at2"/>
<comment type="catalytic activity">
    <reaction evidence="1">
        <text>Random endo-hydrolysis of N-acetyl-beta-D-glucosaminide (1-&gt;4)-beta-linkages in chitin and chitodextrins.</text>
        <dbReference type="EC" id="3.2.1.14"/>
    </reaction>
</comment>
<dbReference type="Proteomes" id="UP000248926">
    <property type="component" value="Unassembled WGS sequence"/>
</dbReference>
<organism evidence="12 13">
    <name type="scientific">Dyella jiangningensis</name>
    <dbReference type="NCBI Taxonomy" id="1379159"/>
    <lineage>
        <taxon>Bacteria</taxon>
        <taxon>Pseudomonadati</taxon>
        <taxon>Pseudomonadota</taxon>
        <taxon>Gammaproteobacteria</taxon>
        <taxon>Lysobacterales</taxon>
        <taxon>Rhodanobacteraceae</taxon>
        <taxon>Dyella</taxon>
    </lineage>
</organism>
<dbReference type="AlphaFoldDB" id="A0A328P774"/>
<dbReference type="PANTHER" id="PTHR11177:SF317">
    <property type="entry name" value="CHITINASE 12-RELATED"/>
    <property type="match status" value="1"/>
</dbReference>
<comment type="similarity">
    <text evidence="8">Belongs to the glycosyl hydrolase 18 family.</text>
</comment>